<reference evidence="5" key="1">
    <citation type="journal article" date="2016" name="Nature">
        <title>The genome of the seagrass Zostera marina reveals angiosperm adaptation to the sea.</title>
        <authorList>
            <person name="Olsen J.L."/>
            <person name="Rouze P."/>
            <person name="Verhelst B."/>
            <person name="Lin Y.-C."/>
            <person name="Bayer T."/>
            <person name="Collen J."/>
            <person name="Dattolo E."/>
            <person name="De Paoli E."/>
            <person name="Dittami S."/>
            <person name="Maumus F."/>
            <person name="Michel G."/>
            <person name="Kersting A."/>
            <person name="Lauritano C."/>
            <person name="Lohaus R."/>
            <person name="Toepel M."/>
            <person name="Tonon T."/>
            <person name="Vanneste K."/>
            <person name="Amirebrahimi M."/>
            <person name="Brakel J."/>
            <person name="Bostroem C."/>
            <person name="Chovatia M."/>
            <person name="Grimwood J."/>
            <person name="Jenkins J.W."/>
            <person name="Jueterbock A."/>
            <person name="Mraz A."/>
            <person name="Stam W.T."/>
            <person name="Tice H."/>
            <person name="Bornberg-Bauer E."/>
            <person name="Green P.J."/>
            <person name="Pearson G.A."/>
            <person name="Procaccini G."/>
            <person name="Duarte C.M."/>
            <person name="Schmutz J."/>
            <person name="Reusch T.B.H."/>
            <person name="Van de Peer Y."/>
        </authorList>
    </citation>
    <scope>NUCLEOTIDE SEQUENCE [LARGE SCALE GENOMIC DNA]</scope>
    <source>
        <strain evidence="5">cv. Finnish</strain>
    </source>
</reference>
<dbReference type="Gene3D" id="1.25.40.10">
    <property type="entry name" value="Tetratricopeptide repeat domain"/>
    <property type="match status" value="2"/>
</dbReference>
<feature type="repeat" description="PPR" evidence="2">
    <location>
        <begin position="466"/>
        <end position="500"/>
    </location>
</feature>
<dbReference type="Pfam" id="PF13812">
    <property type="entry name" value="PPR_3"/>
    <property type="match status" value="2"/>
</dbReference>
<dbReference type="PANTHER" id="PTHR47933:SF11">
    <property type="entry name" value="PENTATRICOPEPTIDE REPEAT-CONTAINING PROTEIN 2"/>
    <property type="match status" value="1"/>
</dbReference>
<feature type="repeat" description="PPR" evidence="2">
    <location>
        <begin position="501"/>
        <end position="536"/>
    </location>
</feature>
<evidence type="ECO:0000313" key="5">
    <source>
        <dbReference type="Proteomes" id="UP000036987"/>
    </source>
</evidence>
<dbReference type="STRING" id="29655.A0A0K9PZV9"/>
<organism evidence="4 5">
    <name type="scientific">Zostera marina</name>
    <name type="common">Eelgrass</name>
    <dbReference type="NCBI Taxonomy" id="29655"/>
    <lineage>
        <taxon>Eukaryota</taxon>
        <taxon>Viridiplantae</taxon>
        <taxon>Streptophyta</taxon>
        <taxon>Embryophyta</taxon>
        <taxon>Tracheophyta</taxon>
        <taxon>Spermatophyta</taxon>
        <taxon>Magnoliopsida</taxon>
        <taxon>Liliopsida</taxon>
        <taxon>Zosteraceae</taxon>
        <taxon>Zostera</taxon>
    </lineage>
</organism>
<comment type="caution">
    <text evidence="4">The sequence shown here is derived from an EMBL/GenBank/DDBJ whole genome shotgun (WGS) entry which is preliminary data.</text>
</comment>
<sequence>MWRSRARACLLKSLQNLSYHHHSPQKNILIIPKAFVVSSFASPGFAPRCSSLRFFSVDSPTTGSDQNSGSEADETGFSSEKTDEVQVGGGNEVSFGSDLAEDDTQKICLEEVVVDDEKFVSAVDALMSADSMDVLWSKLDEIEDLVINDDFVIRVLQTNDLSVASMIGFIRWAFQKSDLVKTCAVLDLLVQEICGSATFCWNEAFTLWDFVRFVGEDNSSLVSVATLNQIIASFAKFGKYKVAMEVFDKFEDLGCVCNGDTYHLTILALGKRSWASTASRVCAKMVSEKMFPDGEKVGDIIKFFCRGGKVDEALMVYKMATETGKCAPPASMEYLIHHMSLKDDTVLKGLELLEDEYSGKSQEPFTSIISGLCRIKDHKNARKLLDRMMESGPSPGKGVFNIVITAITKAGELEDAVALLKIMDGRGLKPDIRAYNVIMSGFAKGGQMDEALKIFQNAKTTHSKLGRVSYHILTQGYNRMEEFESSLKWFYEMKEEGLQPNLDEYRKMIQSLCLKALDWRTAEKLVEEMKENGLKLDGQTCGLVAAVKQLESEEMAKAGLATTLQGS</sequence>
<dbReference type="NCBIfam" id="TIGR00756">
    <property type="entry name" value="PPR"/>
    <property type="match status" value="5"/>
</dbReference>
<feature type="repeat" description="PPR" evidence="2">
    <location>
        <begin position="431"/>
        <end position="465"/>
    </location>
</feature>
<feature type="repeat" description="PPR" evidence="2">
    <location>
        <begin position="361"/>
        <end position="395"/>
    </location>
</feature>
<feature type="repeat" description="PPR" evidence="2">
    <location>
        <begin position="396"/>
        <end position="430"/>
    </location>
</feature>
<gene>
    <name evidence="4" type="ORF">ZOSMA_125G00240</name>
</gene>
<keyword evidence="1" id="KW-0677">Repeat</keyword>
<keyword evidence="5" id="KW-1185">Reference proteome</keyword>
<dbReference type="PROSITE" id="PS51375">
    <property type="entry name" value="PPR"/>
    <property type="match status" value="6"/>
</dbReference>
<proteinExistence type="predicted"/>
<dbReference type="Proteomes" id="UP000036987">
    <property type="component" value="Unassembled WGS sequence"/>
</dbReference>
<evidence type="ECO:0000256" key="1">
    <source>
        <dbReference type="ARBA" id="ARBA00022737"/>
    </source>
</evidence>
<evidence type="ECO:0000256" key="3">
    <source>
        <dbReference type="SAM" id="MobiDB-lite"/>
    </source>
</evidence>
<dbReference type="OMA" id="RRAYDWA"/>
<accession>A0A0K9PZV9</accession>
<dbReference type="OrthoDB" id="185373at2759"/>
<protein>
    <submittedName>
        <fullName evidence="4">Putative Pentatricopeptide repeat-containing protein</fullName>
    </submittedName>
</protein>
<name>A0A0K9PZV9_ZOSMR</name>
<dbReference type="PANTHER" id="PTHR47933">
    <property type="entry name" value="PENTATRICOPEPTIDE REPEAT-CONTAINING PROTEIN 1, MITOCHONDRIAL"/>
    <property type="match status" value="1"/>
</dbReference>
<feature type="compositionally biased region" description="Polar residues" evidence="3">
    <location>
        <begin position="60"/>
        <end position="70"/>
    </location>
</feature>
<evidence type="ECO:0000313" key="4">
    <source>
        <dbReference type="EMBL" id="KMZ74561.1"/>
    </source>
</evidence>
<evidence type="ECO:0000256" key="2">
    <source>
        <dbReference type="PROSITE-ProRule" id="PRU00708"/>
    </source>
</evidence>
<dbReference type="AlphaFoldDB" id="A0A0K9PZV9"/>
<dbReference type="EMBL" id="LFYR01000277">
    <property type="protein sequence ID" value="KMZ74561.1"/>
    <property type="molecule type" value="Genomic_DNA"/>
</dbReference>
<dbReference type="GO" id="GO:0003729">
    <property type="term" value="F:mRNA binding"/>
    <property type="evidence" value="ECO:0000318"/>
    <property type="project" value="GO_Central"/>
</dbReference>
<feature type="region of interest" description="Disordered" evidence="3">
    <location>
        <begin position="60"/>
        <end position="97"/>
    </location>
</feature>
<dbReference type="InterPro" id="IPR002885">
    <property type="entry name" value="PPR_rpt"/>
</dbReference>
<dbReference type="Pfam" id="PF01535">
    <property type="entry name" value="PPR"/>
    <property type="match status" value="2"/>
</dbReference>
<dbReference type="InterPro" id="IPR051240">
    <property type="entry name" value="Mito_RNA-Proc/Resp"/>
</dbReference>
<dbReference type="Pfam" id="PF13041">
    <property type="entry name" value="PPR_2"/>
    <property type="match status" value="1"/>
</dbReference>
<dbReference type="InterPro" id="IPR011990">
    <property type="entry name" value="TPR-like_helical_dom_sf"/>
</dbReference>
<feature type="repeat" description="PPR" evidence="2">
    <location>
        <begin position="223"/>
        <end position="257"/>
    </location>
</feature>